<dbReference type="Pfam" id="PF07411">
    <property type="entry name" value="DUF1508"/>
    <property type="match status" value="1"/>
</dbReference>
<evidence type="ECO:0000259" key="2">
    <source>
        <dbReference type="Pfam" id="PF07411"/>
    </source>
</evidence>
<dbReference type="NCBIfam" id="TIGR04354">
    <property type="entry name" value="amphi-Trp"/>
    <property type="match status" value="1"/>
</dbReference>
<dbReference type="InterPro" id="IPR036913">
    <property type="entry name" value="YegP-like_sf"/>
</dbReference>
<name>A0A6B0VT02_9EURY</name>
<evidence type="ECO:0000313" key="5">
    <source>
        <dbReference type="Proteomes" id="UP000434101"/>
    </source>
</evidence>
<evidence type="ECO:0000259" key="3">
    <source>
        <dbReference type="Pfam" id="PF20068"/>
    </source>
</evidence>
<dbReference type="InterPro" id="IPR027598">
    <property type="entry name" value="Amphi-Trp_dom"/>
</dbReference>
<feature type="compositionally biased region" description="Basic and acidic residues" evidence="1">
    <location>
        <begin position="103"/>
        <end position="120"/>
    </location>
</feature>
<feature type="compositionally biased region" description="Acidic residues" evidence="1">
    <location>
        <begin position="166"/>
        <end position="186"/>
    </location>
</feature>
<dbReference type="Proteomes" id="UP000434101">
    <property type="component" value="Unassembled WGS sequence"/>
</dbReference>
<feature type="compositionally biased region" description="Basic and acidic residues" evidence="1">
    <location>
        <begin position="155"/>
        <end position="165"/>
    </location>
</feature>
<dbReference type="RefSeq" id="WP_160066452.1">
    <property type="nucleotide sequence ID" value="NZ_WUYX01000053.1"/>
</dbReference>
<dbReference type="AlphaFoldDB" id="A0A6B0VT02"/>
<comment type="caution">
    <text evidence="4">The sequence shown here is derived from an EMBL/GenBank/DDBJ whole genome shotgun (WGS) entry which is preliminary data.</text>
</comment>
<evidence type="ECO:0000256" key="1">
    <source>
        <dbReference type="SAM" id="MobiDB-lite"/>
    </source>
</evidence>
<feature type="region of interest" description="Disordered" evidence="1">
    <location>
        <begin position="90"/>
        <end position="202"/>
    </location>
</feature>
<proteinExistence type="predicted"/>
<keyword evidence="5" id="KW-1185">Reference proteome</keyword>
<dbReference type="SUPFAM" id="SSF160113">
    <property type="entry name" value="YegP-like"/>
    <property type="match status" value="1"/>
</dbReference>
<feature type="region of interest" description="Disordered" evidence="1">
    <location>
        <begin position="1"/>
        <end position="23"/>
    </location>
</feature>
<dbReference type="InterPro" id="IPR010879">
    <property type="entry name" value="DUF1508"/>
</dbReference>
<feature type="compositionally biased region" description="Basic and acidic residues" evidence="1">
    <location>
        <begin position="187"/>
        <end position="202"/>
    </location>
</feature>
<dbReference type="OrthoDB" id="108721at2157"/>
<dbReference type="EMBL" id="WUYX01000053">
    <property type="protein sequence ID" value="MXV63649.1"/>
    <property type="molecule type" value="Genomic_DNA"/>
</dbReference>
<gene>
    <name evidence="4" type="ORF">GS429_16600</name>
</gene>
<dbReference type="Gene3D" id="2.30.29.80">
    <property type="match status" value="1"/>
</dbReference>
<reference evidence="4 5" key="1">
    <citation type="submission" date="2020-01" db="EMBL/GenBank/DDBJ databases">
        <title>Natronorubrum sp. JWXQ-INN 674 isolated from Inner Mongolia Autonomous Region of China.</title>
        <authorList>
            <person name="Xue Q."/>
        </authorList>
    </citation>
    <scope>NUCLEOTIDE SEQUENCE [LARGE SCALE GENOMIC DNA]</scope>
    <source>
        <strain evidence="4 5">JWXQ-INN-674</strain>
    </source>
</reference>
<feature type="compositionally biased region" description="Low complexity" evidence="1">
    <location>
        <begin position="130"/>
        <end position="142"/>
    </location>
</feature>
<feature type="compositionally biased region" description="Acidic residues" evidence="1">
    <location>
        <begin position="1"/>
        <end position="22"/>
    </location>
</feature>
<feature type="domain" description="Amphi-Trp" evidence="3">
    <location>
        <begin position="21"/>
        <end position="98"/>
    </location>
</feature>
<accession>A0A6B0VT02</accession>
<protein>
    <submittedName>
        <fullName evidence="4">DUF1508 domain-containing protein</fullName>
    </submittedName>
</protein>
<evidence type="ECO:0000313" key="4">
    <source>
        <dbReference type="EMBL" id="MXV63649.1"/>
    </source>
</evidence>
<dbReference type="Pfam" id="PF20068">
    <property type="entry name" value="Amphi-Trp"/>
    <property type="match status" value="1"/>
</dbReference>
<feature type="domain" description="DUF1508" evidence="2">
    <location>
        <begin position="208"/>
        <end position="256"/>
    </location>
</feature>
<sequence length="259" mass="28266">MVDSPTDSDSEAGTESDSVSEFELERAYDRDELAAVFDTLATALADDRPLRIADGERTATISIPSRIVAAIEAERETDADPPVTELELELEWDDPDGSSLAFEAERDDPPGVVTDGRRGTQTDVSEPETDPATATATIPPDAVTGRDQGDDDEPRVEPEVRRADALEDGPDTGDDSEDPTEPDAESEAAHAPDEKRGERTSRFEVYEDRAGQWRWRLVHWNGNIVADGGEGYASRSNARRAVRGVMRSAPTARLVDRNE</sequence>
<organism evidence="4 5">
    <name type="scientific">Natronorubrum halalkaliphilum</name>
    <dbReference type="NCBI Taxonomy" id="2691917"/>
    <lineage>
        <taxon>Archaea</taxon>
        <taxon>Methanobacteriati</taxon>
        <taxon>Methanobacteriota</taxon>
        <taxon>Stenosarchaea group</taxon>
        <taxon>Halobacteria</taxon>
        <taxon>Halobacteriales</taxon>
        <taxon>Natrialbaceae</taxon>
        <taxon>Natronorubrum</taxon>
    </lineage>
</organism>